<name>A0A0F9D698_9ZZZZ</name>
<proteinExistence type="predicted"/>
<reference evidence="1" key="1">
    <citation type="journal article" date="2015" name="Nature">
        <title>Complex archaea that bridge the gap between prokaryotes and eukaryotes.</title>
        <authorList>
            <person name="Spang A."/>
            <person name="Saw J.H."/>
            <person name="Jorgensen S.L."/>
            <person name="Zaremba-Niedzwiedzka K."/>
            <person name="Martijn J."/>
            <person name="Lind A.E."/>
            <person name="van Eijk R."/>
            <person name="Schleper C."/>
            <person name="Guy L."/>
            <person name="Ettema T.J."/>
        </authorList>
    </citation>
    <scope>NUCLEOTIDE SEQUENCE</scope>
</reference>
<accession>A0A0F9D698</accession>
<dbReference type="AlphaFoldDB" id="A0A0F9D698"/>
<dbReference type="EMBL" id="LAZR01043217">
    <property type="protein sequence ID" value="KKL07613.1"/>
    <property type="molecule type" value="Genomic_DNA"/>
</dbReference>
<organism evidence="1">
    <name type="scientific">marine sediment metagenome</name>
    <dbReference type="NCBI Taxonomy" id="412755"/>
    <lineage>
        <taxon>unclassified sequences</taxon>
        <taxon>metagenomes</taxon>
        <taxon>ecological metagenomes</taxon>
    </lineage>
</organism>
<protein>
    <submittedName>
        <fullName evidence="1">Uncharacterized protein</fullName>
    </submittedName>
</protein>
<sequence>MKTARTIEIACDHHEAAEFAEWLTAEGHNTSVGNSTGSYVDGDCTDHDGAANDWLTRQWNDYCNS</sequence>
<gene>
    <name evidence="1" type="ORF">LCGC14_2584250</name>
</gene>
<evidence type="ECO:0000313" key="1">
    <source>
        <dbReference type="EMBL" id="KKL07613.1"/>
    </source>
</evidence>
<comment type="caution">
    <text evidence="1">The sequence shown here is derived from an EMBL/GenBank/DDBJ whole genome shotgun (WGS) entry which is preliminary data.</text>
</comment>